<dbReference type="Proteomes" id="UP000785679">
    <property type="component" value="Unassembled WGS sequence"/>
</dbReference>
<proteinExistence type="predicted"/>
<reference evidence="1" key="1">
    <citation type="submission" date="2019-06" db="EMBL/GenBank/DDBJ databases">
        <authorList>
            <person name="Zheng W."/>
        </authorList>
    </citation>
    <scope>NUCLEOTIDE SEQUENCE</scope>
    <source>
        <strain evidence="1">QDHG01</strain>
    </source>
</reference>
<accession>A0A8J8NML9</accession>
<name>A0A8J8NML9_HALGN</name>
<protein>
    <submittedName>
        <fullName evidence="1">Uncharacterized protein</fullName>
    </submittedName>
</protein>
<sequence>MTILYVWKHNPAYEMAFRDHYFPGKEKIQLSTPDPHLLNYTEFIASVGIIDLNFVMTKLYHFLLYTQTQL</sequence>
<dbReference type="EMBL" id="RRYP01010987">
    <property type="protein sequence ID" value="TNV78042.1"/>
    <property type="molecule type" value="Genomic_DNA"/>
</dbReference>
<gene>
    <name evidence="1" type="ORF">FGO68_gene4945</name>
</gene>
<keyword evidence="2" id="KW-1185">Reference proteome</keyword>
<dbReference type="AlphaFoldDB" id="A0A8J8NML9"/>
<evidence type="ECO:0000313" key="1">
    <source>
        <dbReference type="EMBL" id="TNV78042.1"/>
    </source>
</evidence>
<evidence type="ECO:0000313" key="2">
    <source>
        <dbReference type="Proteomes" id="UP000785679"/>
    </source>
</evidence>
<comment type="caution">
    <text evidence="1">The sequence shown here is derived from an EMBL/GenBank/DDBJ whole genome shotgun (WGS) entry which is preliminary data.</text>
</comment>
<organism evidence="1 2">
    <name type="scientific">Halteria grandinella</name>
    <dbReference type="NCBI Taxonomy" id="5974"/>
    <lineage>
        <taxon>Eukaryota</taxon>
        <taxon>Sar</taxon>
        <taxon>Alveolata</taxon>
        <taxon>Ciliophora</taxon>
        <taxon>Intramacronucleata</taxon>
        <taxon>Spirotrichea</taxon>
        <taxon>Stichotrichia</taxon>
        <taxon>Sporadotrichida</taxon>
        <taxon>Halteriidae</taxon>
        <taxon>Halteria</taxon>
    </lineage>
</organism>